<dbReference type="EMBL" id="CAAALY010245639">
    <property type="protein sequence ID" value="VEL33352.1"/>
    <property type="molecule type" value="Genomic_DNA"/>
</dbReference>
<sequence>MLLLNHSQLKQEKEAEQSTLILASQPPLDLGLKAGQTIKLNLNMKRLGDASNSGPISSTIALSRSAPGSKAPSLHLPPPPPPASSRSLGGRPTGSIGTTSGLFDSDFASAAAAGSQFDLKNELNSPDSICFGASISKSPSNTPSQVSCQEPVPHVSASVPFSNQVSHILQKGY</sequence>
<keyword evidence="3" id="KW-1185">Reference proteome</keyword>
<reference evidence="2" key="1">
    <citation type="submission" date="2018-11" db="EMBL/GenBank/DDBJ databases">
        <authorList>
            <consortium name="Pathogen Informatics"/>
        </authorList>
    </citation>
    <scope>NUCLEOTIDE SEQUENCE</scope>
</reference>
<dbReference type="Proteomes" id="UP000784294">
    <property type="component" value="Unassembled WGS sequence"/>
</dbReference>
<dbReference type="AlphaFoldDB" id="A0A448XC84"/>
<gene>
    <name evidence="2" type="ORF">PXEA_LOCUS26792</name>
</gene>
<accession>A0A448XC84</accession>
<evidence type="ECO:0000256" key="1">
    <source>
        <dbReference type="SAM" id="MobiDB-lite"/>
    </source>
</evidence>
<proteinExistence type="predicted"/>
<name>A0A448XC84_9PLAT</name>
<feature type="region of interest" description="Disordered" evidence="1">
    <location>
        <begin position="55"/>
        <end position="101"/>
    </location>
</feature>
<evidence type="ECO:0000313" key="3">
    <source>
        <dbReference type="Proteomes" id="UP000784294"/>
    </source>
</evidence>
<evidence type="ECO:0000313" key="2">
    <source>
        <dbReference type="EMBL" id="VEL33352.1"/>
    </source>
</evidence>
<comment type="caution">
    <text evidence="2">The sequence shown here is derived from an EMBL/GenBank/DDBJ whole genome shotgun (WGS) entry which is preliminary data.</text>
</comment>
<organism evidence="2 3">
    <name type="scientific">Protopolystoma xenopodis</name>
    <dbReference type="NCBI Taxonomy" id="117903"/>
    <lineage>
        <taxon>Eukaryota</taxon>
        <taxon>Metazoa</taxon>
        <taxon>Spiralia</taxon>
        <taxon>Lophotrochozoa</taxon>
        <taxon>Platyhelminthes</taxon>
        <taxon>Monogenea</taxon>
        <taxon>Polyopisthocotylea</taxon>
        <taxon>Polystomatidea</taxon>
        <taxon>Polystomatidae</taxon>
        <taxon>Protopolystoma</taxon>
    </lineage>
</organism>
<protein>
    <submittedName>
        <fullName evidence="2">Uncharacterized protein</fullName>
    </submittedName>
</protein>